<evidence type="ECO:0000313" key="2">
    <source>
        <dbReference type="EMBL" id="TBU30107.1"/>
    </source>
</evidence>
<dbReference type="EMBL" id="ML143408">
    <property type="protein sequence ID" value="TBU30107.1"/>
    <property type="molecule type" value="Genomic_DNA"/>
</dbReference>
<name>A0A4Q9MS73_9APHY</name>
<dbReference type="EMBL" id="ML145098">
    <property type="protein sequence ID" value="TBU61458.1"/>
    <property type="molecule type" value="Genomic_DNA"/>
</dbReference>
<keyword evidence="4" id="KW-1185">Reference proteome</keyword>
<evidence type="ECO:0000256" key="1">
    <source>
        <dbReference type="SAM" id="MobiDB-lite"/>
    </source>
</evidence>
<proteinExistence type="predicted"/>
<reference evidence="2 4" key="1">
    <citation type="submission" date="2019-01" db="EMBL/GenBank/DDBJ databases">
        <title>Draft genome sequences of three monokaryotic isolates of the white-rot basidiomycete fungus Dichomitus squalens.</title>
        <authorList>
            <consortium name="DOE Joint Genome Institute"/>
            <person name="Lopez S.C."/>
            <person name="Andreopoulos B."/>
            <person name="Pangilinan J."/>
            <person name="Lipzen A."/>
            <person name="Riley R."/>
            <person name="Ahrendt S."/>
            <person name="Ng V."/>
            <person name="Barry K."/>
            <person name="Daum C."/>
            <person name="Grigoriev I.V."/>
            <person name="Hilden K.S."/>
            <person name="Makela M.R."/>
            <person name="de Vries R.P."/>
        </authorList>
    </citation>
    <scope>NUCLEOTIDE SEQUENCE [LARGE SCALE GENOMIC DNA]</scope>
    <source>
        <strain evidence="3 4">CBS 464.89</strain>
        <strain evidence="2">OM18370.1</strain>
    </source>
</reference>
<dbReference type="AlphaFoldDB" id="A0A4Q9MS73"/>
<evidence type="ECO:0000313" key="3">
    <source>
        <dbReference type="EMBL" id="TBU61458.1"/>
    </source>
</evidence>
<feature type="region of interest" description="Disordered" evidence="1">
    <location>
        <begin position="124"/>
        <end position="164"/>
    </location>
</feature>
<sequence length="201" mass="22058">MRNSLGGTCSFVGPQQSRLQLYNTSPVPPLMSRVEPAFPRISSLHRCYPLPGSSCHAPVPANACRHGCTSIPRRHLGRRIPKCYLPAFNPLAPHLSLLTRGHIQPPPRLRLPLRSSKAAHDLISLPYRAPTRPPPTQTAARAQRSPDPCPPPQGPHVRPSLPPLNRRHVEARHGGSASRTVGVRASPLYGVRDGAMRTFHR</sequence>
<dbReference type="Proteomes" id="UP000292082">
    <property type="component" value="Unassembled WGS sequence"/>
</dbReference>
<gene>
    <name evidence="3" type="ORF">BD310DRAFT_196543</name>
    <name evidence="2" type="ORF">BD311DRAFT_240580</name>
</gene>
<accession>A0A4Q9MS73</accession>
<organism evidence="2">
    <name type="scientific">Dichomitus squalens</name>
    <dbReference type="NCBI Taxonomy" id="114155"/>
    <lineage>
        <taxon>Eukaryota</taxon>
        <taxon>Fungi</taxon>
        <taxon>Dikarya</taxon>
        <taxon>Basidiomycota</taxon>
        <taxon>Agaricomycotina</taxon>
        <taxon>Agaricomycetes</taxon>
        <taxon>Polyporales</taxon>
        <taxon>Polyporaceae</taxon>
        <taxon>Dichomitus</taxon>
    </lineage>
</organism>
<protein>
    <submittedName>
        <fullName evidence="2">Uncharacterized protein</fullName>
    </submittedName>
</protein>
<evidence type="ECO:0000313" key="4">
    <source>
        <dbReference type="Proteomes" id="UP000292082"/>
    </source>
</evidence>
<dbReference type="Proteomes" id="UP000292957">
    <property type="component" value="Unassembled WGS sequence"/>
</dbReference>